<dbReference type="GO" id="GO:0008270">
    <property type="term" value="F:zinc ion binding"/>
    <property type="evidence" value="ECO:0007669"/>
    <property type="project" value="UniProtKB-KW"/>
</dbReference>
<dbReference type="PROSITE" id="PS00028">
    <property type="entry name" value="ZINC_FINGER_C2H2_1"/>
    <property type="match status" value="1"/>
</dbReference>
<evidence type="ECO:0000313" key="5">
    <source>
        <dbReference type="Proteomes" id="UP000613177"/>
    </source>
</evidence>
<accession>A0A8H7SJD2</accession>
<dbReference type="AlphaFoldDB" id="A0A8H7SJD2"/>
<protein>
    <recommendedName>
        <fullName evidence="3">C2H2-type domain-containing protein</fullName>
    </recommendedName>
</protein>
<keyword evidence="1" id="KW-0862">Zinc</keyword>
<feature type="region of interest" description="Disordered" evidence="2">
    <location>
        <begin position="155"/>
        <end position="223"/>
    </location>
</feature>
<proteinExistence type="predicted"/>
<dbReference type="Proteomes" id="UP000613177">
    <property type="component" value="Unassembled WGS sequence"/>
</dbReference>
<dbReference type="InterPro" id="IPR013087">
    <property type="entry name" value="Znf_C2H2_type"/>
</dbReference>
<organism evidence="4 5">
    <name type="scientific">Thamnidium elegans</name>
    <dbReference type="NCBI Taxonomy" id="101142"/>
    <lineage>
        <taxon>Eukaryota</taxon>
        <taxon>Fungi</taxon>
        <taxon>Fungi incertae sedis</taxon>
        <taxon>Mucoromycota</taxon>
        <taxon>Mucoromycotina</taxon>
        <taxon>Mucoromycetes</taxon>
        <taxon>Mucorales</taxon>
        <taxon>Mucorineae</taxon>
        <taxon>Mucoraceae</taxon>
        <taxon>Thamnidium</taxon>
    </lineage>
</organism>
<evidence type="ECO:0000313" key="4">
    <source>
        <dbReference type="EMBL" id="KAG2229488.1"/>
    </source>
</evidence>
<feature type="compositionally biased region" description="Low complexity" evidence="2">
    <location>
        <begin position="163"/>
        <end position="181"/>
    </location>
</feature>
<reference evidence="4" key="1">
    <citation type="submission" date="2021-01" db="EMBL/GenBank/DDBJ databases">
        <title>Metabolic potential, ecology and presence of endohyphal bacteria is reflected in genomic diversity of Mucoromycotina.</title>
        <authorList>
            <person name="Muszewska A."/>
            <person name="Okrasinska A."/>
            <person name="Steczkiewicz K."/>
            <person name="Drgas O."/>
            <person name="Orlowska M."/>
            <person name="Perlinska-Lenart U."/>
            <person name="Aleksandrzak-Piekarczyk T."/>
            <person name="Szatraj K."/>
            <person name="Zielenkiewicz U."/>
            <person name="Pilsyk S."/>
            <person name="Malc E."/>
            <person name="Mieczkowski P."/>
            <person name="Kruszewska J.S."/>
            <person name="Biernat P."/>
            <person name="Pawlowska J."/>
        </authorList>
    </citation>
    <scope>NUCLEOTIDE SEQUENCE</scope>
    <source>
        <strain evidence="4">WA0000018081</strain>
    </source>
</reference>
<keyword evidence="5" id="KW-1185">Reference proteome</keyword>
<gene>
    <name evidence="4" type="ORF">INT48_003850</name>
</gene>
<dbReference type="EMBL" id="JAEPRE010000269">
    <property type="protein sequence ID" value="KAG2229488.1"/>
    <property type="molecule type" value="Genomic_DNA"/>
</dbReference>
<feature type="domain" description="C2H2-type" evidence="3">
    <location>
        <begin position="36"/>
        <end position="64"/>
    </location>
</feature>
<dbReference type="PROSITE" id="PS50157">
    <property type="entry name" value="ZINC_FINGER_C2H2_2"/>
    <property type="match status" value="1"/>
</dbReference>
<name>A0A8H7SJD2_9FUNG</name>
<keyword evidence="1" id="KW-0863">Zinc-finger</keyword>
<comment type="caution">
    <text evidence="4">The sequence shown here is derived from an EMBL/GenBank/DDBJ whole genome shotgun (WGS) entry which is preliminary data.</text>
</comment>
<evidence type="ECO:0000256" key="2">
    <source>
        <dbReference type="SAM" id="MobiDB-lite"/>
    </source>
</evidence>
<evidence type="ECO:0000256" key="1">
    <source>
        <dbReference type="PROSITE-ProRule" id="PRU00042"/>
    </source>
</evidence>
<sequence length="239" mass="26797">MSSYDGPRIQYGIEPKSYVVDRLKDLLDKDLVILDHGCYICGRVFSSAAATRTHIKNVHGYDIPGRFNGVKRPLNKNYNYSTRIETDEYDEAHYACPSCWFHCPMDELAVFHDHTIKQHSPGCIITGSGNKHDMDMGTSSHSGYPVSLPASIPASIPASVPHSRPSSLRSTSSRSSSRSSSYQVYFSNGEEEVPSSRPSSRQVRISEDHKDISSPNEDNKNELSQKIDELRNLFHALFK</sequence>
<keyword evidence="1" id="KW-0479">Metal-binding</keyword>
<feature type="compositionally biased region" description="Basic and acidic residues" evidence="2">
    <location>
        <begin position="204"/>
        <end position="223"/>
    </location>
</feature>
<evidence type="ECO:0000259" key="3">
    <source>
        <dbReference type="PROSITE" id="PS50157"/>
    </source>
</evidence>